<keyword evidence="3" id="KW-1185">Reference proteome</keyword>
<accession>A0ABT9MBH4</accession>
<feature type="domain" description="IrrE N-terminal-like" evidence="1">
    <location>
        <begin position="54"/>
        <end position="153"/>
    </location>
</feature>
<dbReference type="Proteomes" id="UP001232163">
    <property type="component" value="Unassembled WGS sequence"/>
</dbReference>
<name>A0ABT9MBH4_9DEIO</name>
<dbReference type="Pfam" id="PF06114">
    <property type="entry name" value="Peptidase_M78"/>
    <property type="match status" value="1"/>
</dbReference>
<evidence type="ECO:0000259" key="1">
    <source>
        <dbReference type="Pfam" id="PF06114"/>
    </source>
</evidence>
<evidence type="ECO:0000313" key="2">
    <source>
        <dbReference type="EMBL" id="MDP9763881.1"/>
    </source>
</evidence>
<protein>
    <submittedName>
        <fullName evidence="2">Zn-dependent peptidase ImmA (M78 family)</fullName>
    </submittedName>
</protein>
<evidence type="ECO:0000313" key="3">
    <source>
        <dbReference type="Proteomes" id="UP001232163"/>
    </source>
</evidence>
<dbReference type="RefSeq" id="WP_307465050.1">
    <property type="nucleotide sequence ID" value="NZ_JAURUR010000002.1"/>
</dbReference>
<gene>
    <name evidence="2" type="ORF">QO006_001298</name>
</gene>
<dbReference type="InterPro" id="IPR010359">
    <property type="entry name" value="IrrE_HExxH"/>
</dbReference>
<dbReference type="Gene3D" id="1.10.10.2910">
    <property type="match status" value="1"/>
</dbReference>
<comment type="caution">
    <text evidence="2">The sequence shown here is derived from an EMBL/GenBank/DDBJ whole genome shotgun (WGS) entry which is preliminary data.</text>
</comment>
<proteinExistence type="predicted"/>
<sequence>MLDPLIADLLACIEDTHAATNYERDPLRFCQLQGIDYTIGPRSLSRVSRDGNGPDLIIVSHEDYGSRDLFTVAHELSHVIARREGYIRLIKRYHKVHNMRRHIELLMNEGAARLLMPAPDLYAAAIEYGDTPRAIQHLMTLSGASEAAALRRWVRQDFSESRAAAIFQDGYVADVVRWRARMGLRRWDRVPEVALEHPDLMLHTVAPGRVLATVAG</sequence>
<reference evidence="2 3" key="1">
    <citation type="submission" date="2023-07" db="EMBL/GenBank/DDBJ databases">
        <title>Genomic Encyclopedia of Type Strains, Phase IV (KMG-IV): sequencing the most valuable type-strain genomes for metagenomic binning, comparative biology and taxonomic classification.</title>
        <authorList>
            <person name="Goeker M."/>
        </authorList>
    </citation>
    <scope>NUCLEOTIDE SEQUENCE [LARGE SCALE GENOMIC DNA]</scope>
    <source>
        <strain evidence="2 3">NIO-1023</strain>
    </source>
</reference>
<dbReference type="EMBL" id="JAURUR010000002">
    <property type="protein sequence ID" value="MDP9763881.1"/>
    <property type="molecule type" value="Genomic_DNA"/>
</dbReference>
<organism evidence="2 3">
    <name type="scientific">Deinococcus enclensis</name>
    <dbReference type="NCBI Taxonomy" id="1049582"/>
    <lineage>
        <taxon>Bacteria</taxon>
        <taxon>Thermotogati</taxon>
        <taxon>Deinococcota</taxon>
        <taxon>Deinococci</taxon>
        <taxon>Deinococcales</taxon>
        <taxon>Deinococcaceae</taxon>
        <taxon>Deinococcus</taxon>
    </lineage>
</organism>